<accession>A0A388MAZ3</accession>
<dbReference type="InterPro" id="IPR050844">
    <property type="entry name" value="Coatomer_complex_subunit"/>
</dbReference>
<evidence type="ECO:0000256" key="3">
    <source>
        <dbReference type="PROSITE-ProRule" id="PRU00221"/>
    </source>
</evidence>
<name>A0A388MAZ3_CHABU</name>
<reference evidence="5 6" key="1">
    <citation type="journal article" date="2018" name="Cell">
        <title>The Chara Genome: Secondary Complexity and Implications for Plant Terrestrialization.</title>
        <authorList>
            <person name="Nishiyama T."/>
            <person name="Sakayama H."/>
            <person name="Vries J.D."/>
            <person name="Buschmann H."/>
            <person name="Saint-Marcoux D."/>
            <person name="Ullrich K.K."/>
            <person name="Haas F.B."/>
            <person name="Vanderstraeten L."/>
            <person name="Becker D."/>
            <person name="Lang D."/>
            <person name="Vosolsobe S."/>
            <person name="Rombauts S."/>
            <person name="Wilhelmsson P.K.I."/>
            <person name="Janitza P."/>
            <person name="Kern R."/>
            <person name="Heyl A."/>
            <person name="Rumpler F."/>
            <person name="Villalobos L.I.A.C."/>
            <person name="Clay J.M."/>
            <person name="Skokan R."/>
            <person name="Toyoda A."/>
            <person name="Suzuki Y."/>
            <person name="Kagoshima H."/>
            <person name="Schijlen E."/>
            <person name="Tajeshwar N."/>
            <person name="Catarino B."/>
            <person name="Hetherington A.J."/>
            <person name="Saltykova A."/>
            <person name="Bonnot C."/>
            <person name="Breuninger H."/>
            <person name="Symeonidi A."/>
            <person name="Radhakrishnan G.V."/>
            <person name="Van Nieuwerburgh F."/>
            <person name="Deforce D."/>
            <person name="Chang C."/>
            <person name="Karol K.G."/>
            <person name="Hedrich R."/>
            <person name="Ulvskov P."/>
            <person name="Glockner G."/>
            <person name="Delwiche C.F."/>
            <person name="Petrasek J."/>
            <person name="Van de Peer Y."/>
            <person name="Friml J."/>
            <person name="Beilby M."/>
            <person name="Dolan L."/>
            <person name="Kohara Y."/>
            <person name="Sugano S."/>
            <person name="Fujiyama A."/>
            <person name="Delaux P.-M."/>
            <person name="Quint M."/>
            <person name="TheiBen G."/>
            <person name="Hagemann M."/>
            <person name="Harholt J."/>
            <person name="Dunand C."/>
            <person name="Zachgo S."/>
            <person name="Langdale J."/>
            <person name="Maumus F."/>
            <person name="Straeten D.V.D."/>
            <person name="Gould S.B."/>
            <person name="Rensing S.A."/>
        </authorList>
    </citation>
    <scope>NUCLEOTIDE SEQUENCE [LARGE SCALE GENOMIC DNA]</scope>
    <source>
        <strain evidence="5 6">S276</strain>
    </source>
</reference>
<protein>
    <recommendedName>
        <fullName evidence="7">Guanine nucleotide-binding protein subunit beta-like protein</fullName>
    </recommendedName>
</protein>
<keyword evidence="2" id="KW-0677">Repeat</keyword>
<dbReference type="SUPFAM" id="SSF50978">
    <property type="entry name" value="WD40 repeat-like"/>
    <property type="match status" value="1"/>
</dbReference>
<dbReference type="GO" id="GO:0030126">
    <property type="term" value="C:COPI vesicle coat"/>
    <property type="evidence" value="ECO:0007669"/>
    <property type="project" value="TreeGrafter"/>
</dbReference>
<keyword evidence="6" id="KW-1185">Reference proteome</keyword>
<dbReference type="InterPro" id="IPR001680">
    <property type="entry name" value="WD40_rpt"/>
</dbReference>
<feature type="repeat" description="WD" evidence="3">
    <location>
        <begin position="178"/>
        <end position="219"/>
    </location>
</feature>
<evidence type="ECO:0000313" key="6">
    <source>
        <dbReference type="Proteomes" id="UP000265515"/>
    </source>
</evidence>
<feature type="compositionally biased region" description="Low complexity" evidence="4">
    <location>
        <begin position="271"/>
        <end position="283"/>
    </location>
</feature>
<dbReference type="Pfam" id="PF00400">
    <property type="entry name" value="WD40"/>
    <property type="match status" value="2"/>
</dbReference>
<dbReference type="GO" id="GO:0006890">
    <property type="term" value="P:retrograde vesicle-mediated transport, Golgi to endoplasmic reticulum"/>
    <property type="evidence" value="ECO:0007669"/>
    <property type="project" value="TreeGrafter"/>
</dbReference>
<dbReference type="GO" id="GO:0006891">
    <property type="term" value="P:intra-Golgi vesicle-mediated transport"/>
    <property type="evidence" value="ECO:0007669"/>
    <property type="project" value="TreeGrafter"/>
</dbReference>
<organism evidence="5 6">
    <name type="scientific">Chara braunii</name>
    <name type="common">Braun's stonewort</name>
    <dbReference type="NCBI Taxonomy" id="69332"/>
    <lineage>
        <taxon>Eukaryota</taxon>
        <taxon>Viridiplantae</taxon>
        <taxon>Streptophyta</taxon>
        <taxon>Charophyceae</taxon>
        <taxon>Charales</taxon>
        <taxon>Characeae</taxon>
        <taxon>Chara</taxon>
    </lineage>
</organism>
<dbReference type="Gramene" id="GBG91720">
    <property type="protein sequence ID" value="GBG91720"/>
    <property type="gene ID" value="CBR_g53534"/>
</dbReference>
<dbReference type="PROSITE" id="PS50082">
    <property type="entry name" value="WD_REPEATS_2"/>
    <property type="match status" value="2"/>
</dbReference>
<feature type="region of interest" description="Disordered" evidence="4">
    <location>
        <begin position="258"/>
        <end position="283"/>
    </location>
</feature>
<dbReference type="AlphaFoldDB" id="A0A388MAZ3"/>
<dbReference type="GO" id="GO:0006888">
    <property type="term" value="P:endoplasmic reticulum to Golgi vesicle-mediated transport"/>
    <property type="evidence" value="ECO:0007669"/>
    <property type="project" value="TreeGrafter"/>
</dbReference>
<comment type="caution">
    <text evidence="5">The sequence shown here is derived from an EMBL/GenBank/DDBJ whole genome shotgun (WGS) entry which is preliminary data.</text>
</comment>
<keyword evidence="1 3" id="KW-0853">WD repeat</keyword>
<evidence type="ECO:0008006" key="7">
    <source>
        <dbReference type="Google" id="ProtNLM"/>
    </source>
</evidence>
<dbReference type="InterPro" id="IPR015943">
    <property type="entry name" value="WD40/YVTN_repeat-like_dom_sf"/>
</dbReference>
<dbReference type="PROSITE" id="PS50294">
    <property type="entry name" value="WD_REPEATS_REGION"/>
    <property type="match status" value="1"/>
</dbReference>
<evidence type="ECO:0000256" key="1">
    <source>
        <dbReference type="ARBA" id="ARBA00022574"/>
    </source>
</evidence>
<proteinExistence type="predicted"/>
<sequence length="370" mass="41862">MTECASTTHAVAVHHSLPCLLAGFANKDVFLFYWGRKWEKIKLQGHSTAIRAVAFHPTESQIFATASDDDIIKVWNLEERSVVRTLKVAEGVRTLKVAEGSDLNIGACRRGGLISLVSPLESDKKYKMPVDWDRILSPVFCTRIMGFCPRVGKSLLIAFHKETIQVWDYKEGVCMAKWEAHDTPTRSAFFHPRLPYIFTVAKEGKIRIWSETSYRQVASYFFGYADISSMIPCGTCNKLVLGGRGMFKVVAVDTGREEQENEAQKQMQSPSTESAQTSAGATTTGDEAVFALRTPVSEELENRIVQIRLEFEEKIKREVAIVELNCKKALETLEGLIAEHQKKERIQAERVQLLEKRFDEEVARRERLQA</sequence>
<gene>
    <name evidence="5" type="ORF">CBR_g53534</name>
</gene>
<dbReference type="Proteomes" id="UP000265515">
    <property type="component" value="Unassembled WGS sequence"/>
</dbReference>
<dbReference type="Gene3D" id="2.130.10.10">
    <property type="entry name" value="YVTN repeat-like/Quinoprotein amine dehydrogenase"/>
    <property type="match status" value="2"/>
</dbReference>
<dbReference type="STRING" id="69332.A0A388MAZ3"/>
<dbReference type="PANTHER" id="PTHR19876:SF2">
    <property type="entry name" value="COATOMER SUBUNIT BETA"/>
    <property type="match status" value="1"/>
</dbReference>
<evidence type="ECO:0000256" key="4">
    <source>
        <dbReference type="SAM" id="MobiDB-lite"/>
    </source>
</evidence>
<dbReference type="EMBL" id="BFEA01000940">
    <property type="protein sequence ID" value="GBG91720.1"/>
    <property type="molecule type" value="Genomic_DNA"/>
</dbReference>
<evidence type="ECO:0000313" key="5">
    <source>
        <dbReference type="EMBL" id="GBG91720.1"/>
    </source>
</evidence>
<dbReference type="PANTHER" id="PTHR19876">
    <property type="entry name" value="COATOMER"/>
    <property type="match status" value="1"/>
</dbReference>
<feature type="repeat" description="WD" evidence="3">
    <location>
        <begin position="43"/>
        <end position="85"/>
    </location>
</feature>
<evidence type="ECO:0000256" key="2">
    <source>
        <dbReference type="ARBA" id="ARBA00022737"/>
    </source>
</evidence>
<dbReference type="GO" id="GO:0006886">
    <property type="term" value="P:intracellular protein transport"/>
    <property type="evidence" value="ECO:0007669"/>
    <property type="project" value="TreeGrafter"/>
</dbReference>
<dbReference type="SMART" id="SM00320">
    <property type="entry name" value="WD40"/>
    <property type="match status" value="2"/>
</dbReference>
<dbReference type="OrthoDB" id="1404733at2759"/>
<dbReference type="InterPro" id="IPR036322">
    <property type="entry name" value="WD40_repeat_dom_sf"/>
</dbReference>